<dbReference type="InterPro" id="IPR011703">
    <property type="entry name" value="ATPase_AAA-3"/>
</dbReference>
<dbReference type="Pfam" id="PF17863">
    <property type="entry name" value="AAA_lid_2"/>
    <property type="match status" value="1"/>
</dbReference>
<dbReference type="InterPro" id="IPR007433">
    <property type="entry name" value="DUF481"/>
</dbReference>
<dbReference type="CDD" id="cd16016">
    <property type="entry name" value="AP-SPAP"/>
    <property type="match status" value="1"/>
</dbReference>
<dbReference type="SUPFAM" id="SSF48452">
    <property type="entry name" value="TPR-like"/>
    <property type="match status" value="1"/>
</dbReference>
<accession>A0A812PZW5</accession>
<feature type="repeat" description="TPR" evidence="5">
    <location>
        <begin position="1864"/>
        <end position="1897"/>
    </location>
</feature>
<comment type="pathway">
    <text evidence="4">Porphyrin-containing compound metabolism.</text>
</comment>
<dbReference type="InterPro" id="IPR002881">
    <property type="entry name" value="DUF58"/>
</dbReference>
<dbReference type="Gene3D" id="1.10.8.80">
    <property type="entry name" value="Magnesium chelatase subunit I, C-Terminal domain"/>
    <property type="match status" value="1"/>
</dbReference>
<protein>
    <recommendedName>
        <fullName evidence="1">magnesium chelatase</fullName>
        <ecNumber evidence="1">6.6.1.1</ecNumber>
    </recommendedName>
</protein>
<dbReference type="GO" id="GO:0016887">
    <property type="term" value="F:ATP hydrolysis activity"/>
    <property type="evidence" value="ECO:0007669"/>
    <property type="project" value="InterPro"/>
</dbReference>
<comment type="caution">
    <text evidence="7">The sequence shown here is derived from an EMBL/GenBank/DDBJ whole genome shotgun (WGS) entry which is preliminary data.</text>
</comment>
<dbReference type="Gene3D" id="3.40.50.410">
    <property type="entry name" value="von Willebrand factor, type A domain"/>
    <property type="match status" value="2"/>
</dbReference>
<dbReference type="SUPFAM" id="SSF52540">
    <property type="entry name" value="P-loop containing nucleoside triphosphate hydrolases"/>
    <property type="match status" value="1"/>
</dbReference>
<keyword evidence="5" id="KW-0802">TPR repeat</keyword>
<dbReference type="Pfam" id="PF01882">
    <property type="entry name" value="DUF58"/>
    <property type="match status" value="1"/>
</dbReference>
<dbReference type="InterPro" id="IPR026263">
    <property type="entry name" value="Alkaline_phosphatase_prok"/>
</dbReference>
<dbReference type="InterPro" id="IPR002035">
    <property type="entry name" value="VWF_A"/>
</dbReference>
<keyword evidence="3" id="KW-0067">ATP-binding</keyword>
<dbReference type="SUPFAM" id="SSF53300">
    <property type="entry name" value="vWA-like"/>
    <property type="match status" value="2"/>
</dbReference>
<dbReference type="Gene3D" id="3.30.1360.150">
    <property type="match status" value="1"/>
</dbReference>
<dbReference type="InterPro" id="IPR050764">
    <property type="entry name" value="CbbQ/NirQ/NorQ/GpvN"/>
</dbReference>
<name>A0A812PZW5_9DINO</name>
<dbReference type="PANTHER" id="PTHR42759">
    <property type="entry name" value="MOXR FAMILY PROTEIN"/>
    <property type="match status" value="1"/>
</dbReference>
<keyword evidence="8" id="KW-1185">Reference proteome</keyword>
<dbReference type="Proteomes" id="UP000601435">
    <property type="component" value="Unassembled WGS sequence"/>
</dbReference>
<dbReference type="Gene3D" id="3.40.720.10">
    <property type="entry name" value="Alkaline Phosphatase, subunit A"/>
    <property type="match status" value="1"/>
</dbReference>
<dbReference type="InterPro" id="IPR036465">
    <property type="entry name" value="vWFA_dom_sf"/>
</dbReference>
<evidence type="ECO:0000313" key="8">
    <source>
        <dbReference type="Proteomes" id="UP000601435"/>
    </source>
</evidence>
<dbReference type="InterPro" id="IPR041628">
    <property type="entry name" value="ChlI/MoxR_AAA_lid"/>
</dbReference>
<dbReference type="Pfam" id="PF04338">
    <property type="entry name" value="DUF481"/>
    <property type="match status" value="1"/>
</dbReference>
<dbReference type="OrthoDB" id="444631at2759"/>
<sequence>MDSRQQVNQLRERVCASIIGQEDIVDRLIIGLLANGNLLIEGLPGLAKTRAVKSLAKNLAADFSRIQFTPDLLPADITGTEVLHTTDAGHEFRFDPGPIFANIVLADEINRAPAKVQAALLEAMEERQVTVAGTTHKMPPLFTVMATQNPVEQEGTYPLPEAQMDRFLMHIYIDYGNEASEGQIIRLVRGEEHPEQNKIAGEDNTSPARPEPIPQEAVFAARDEISVVTVSDIVERYMVDIIFATRYPERYNEDLRRWIQIGASPRGALALDRCARAKAWLAGRDHVLPEDVRDMAHDCLRHRLTLSYEASADGLSANNVIDQLLDQVAAFAADNTTKPRLVLQITVDALRGDLPTRYAHVLGEGGFRYLMDEGIRYTNAHYQHANTETIVGHASLATGTTPSVHGMVANVWFDRDQDRLVYNIEDANYRLLTQGADVDASTEIDPTQKAAKVEGRSPAALLTSTFSDELAMHFAGQSKIFGVSVKDRGAVSLAGHAGKAFWFSKATGEFVTSTYYYEQYPDWVKTWNARKPAQAYAGKTWSLLNKPSTYLFGDADNREYETDFPGFGRTFPHAYGAGDDKYFTTRLTLSPAGDKLTLDFAKKLLIEEKLGQDDVPDYLSVSFSSTDYVGHVFGASSLESEDNLAHLDRTLADLLAHVDKHVGLDNTLIVLSADHGQPEVPGYLHERGIHTGHYFDTEALDRTPAIQALKARFDIGEELIEAFYQPYIYLNRELIKEKGLDQRTVEEAVAEEMLKFKGVAAAVSGTALRSAELPDSMINTAVLNNAHSKRSGDIYLVFEQSVFINDFDGLIVASVHGSPWRYDTFVPVIFAGAGLTPMHVSNPLPEVQGDCPDSRVYADLDELVRLQFAAQGFSFLPRQPVHSVLYGRHASRLRGRGLNFEELRAYVPGDDIRNVDWKATARAGEPTLRVYTEERDRPVWLLVNQRQSMFFGSKERTKSVTAAEVAALTAWRVLGAGDRVGALVFDDNDIQMIRPQRSRDQVMRVLGAIVKKNHQLNADNPQTANPAIISQVLERLRPHAKHDCLICMIGDGSGFDERVQDQVTELNAHNDLIFAMIYDAFEAELPNAGPLTVSDAARHLLFDSGNRNLRDRYKADFEARLEIGGAVSETTDPGSLSRLHDIVLPDPVFWWPPARRYRRQALDELRVLRERNDDPKSAAKTHLMLQFSHIFVLLLLPLPWLSARLLSQYRERRLAVRAPFLDRLAQLTGQTPAAPTGQLSAARGQRLLHWAVWALVLIALARPQWLEEPLTQTLPMRDLLVAIDLSGSMATEDFADASGAQVARLTAVKSVLSEFLKRREDDRIGLIVFGSAAFVQAPFTADGTLLQDMLAETEVRMAGPRTMLGDAIGLAITLFDRSDVEERLLIVLTDGNDTGSMVPPQRAAEIARDKDILIYTVGVGDPTAVGEESLDEVVLESVAGTTGGRYFHAADGVELETIYAELDRLNPRKVDTVSFRPKQDLFHWPLALAMLLQQNVDRTGRIAPAATAADVAWRQVMAPHLLTHLLTDEEQSSSRVPPMYLIAAFWCLATLALAGPSWQREPTPFADDQAALVIALYLGPSMLAADIQPTRLQRSVHKIQDLLELRKGARVALIAYAGSAHRVVPFTTDSNLIKTFAAELAPDLMPLQGNNPRAAIKMAQEMFTQADQVGSVLVITDNLDPAALTELDSQIPLDVLGMAAAPGADAAATGPAAPALDRDAMSKAAGLLDGQLVEVTIDDDDVITLARRLDLRPTAVTTDDNQRWRDAGYYLLGGSMVELRQHSPLPCRVLGLRIAMIIIIAGNTLGCSQDTWLTPEQQGERLFAAGDYAGAAQRYTDPMRIGAAWYRAGEFERAAMAYGQRASAQAHFNRGNALLMLGRYDDAIAAYDLSLQQRPVWPPATDNQTLARIRRARLQPPEDDAGGTGGLLAADEIVFDTTGRVNQAKGEETVDANTGLTDTELLCTAIRDQPVSARWLFIFLLLYTVLASPADAAEPTEPLDARVRAGLETTADVWVGQQIGLTVDILSPGSTFSKQRIYLPAVAGALILEDAVTTIYLNERIDGETWQVLRYRYPMFVQRSGTIEVPPVDVAFEVSPGFGQANVAFDLNTQSLSLSVNQPPGVTNLQNLVTTARFTLNVDVTPNKTELQVGDAVTRTITRTATGVSGMAFAPLPEHEIAGVAAYPEAPLIDDSSNRGELRGQRIDTATFVLQAEGEVDLPAIDLQWWDPQAAQLHVETIPALSLTVAANPELTATRDLEQQTPSGFLKWLYLLAAGACRKNDALLAYNAYLHWASADHAFITGDNTWRGKALADATQQARRAQQVICLTFAAMTSSANDLVYFGNGSVLIGELKYLERGRLFFKTDATGTIPIEWEDVERLSSDQQLRLELVDGNRYFGSIGATDAGRRALVDARRGKLSVDLNQVVGIQPFEEEFWERFSGSISAGYNFTKASDVAQFNFGARGQYLTENWRSNVDLNSIITEDSENETTNRSSLNLTTRRLRGKHWATGVFTSFERNDGQGIDLRSSIGAQLERYLKNENSQRLSLSGGLLYSHERITGSSDSNDSVEALFNVAYEIFRYDSPELDLTAQFSVLPNLTDWGRVRSEFNTTLKWEFYEDLFWQLTFYNSYDNRPPTEEATNNDYGIITGVELDF</sequence>
<dbReference type="InterPro" id="IPR027417">
    <property type="entry name" value="P-loop_NTPase"/>
</dbReference>
<dbReference type="PANTHER" id="PTHR42759:SF1">
    <property type="entry name" value="MAGNESIUM-CHELATASE SUBUNIT CHLD"/>
    <property type="match status" value="1"/>
</dbReference>
<reference evidence="7" key="1">
    <citation type="submission" date="2021-02" db="EMBL/GenBank/DDBJ databases">
        <authorList>
            <person name="Dougan E. K."/>
            <person name="Rhodes N."/>
            <person name="Thang M."/>
            <person name="Chan C."/>
        </authorList>
    </citation>
    <scope>NUCLEOTIDE SEQUENCE</scope>
</reference>
<dbReference type="SMART" id="SM00028">
    <property type="entry name" value="TPR"/>
    <property type="match status" value="1"/>
</dbReference>
<dbReference type="Pfam" id="PF13519">
    <property type="entry name" value="VWA_2"/>
    <property type="match status" value="1"/>
</dbReference>
<feature type="domain" description="VWFA" evidence="6">
    <location>
        <begin position="1278"/>
        <end position="1462"/>
    </location>
</feature>
<dbReference type="FunFam" id="3.40.50.300:FF:000640">
    <property type="entry name" value="MoxR family ATPase"/>
    <property type="match status" value="1"/>
</dbReference>
<proteinExistence type="predicted"/>
<evidence type="ECO:0000259" key="6">
    <source>
        <dbReference type="PROSITE" id="PS50234"/>
    </source>
</evidence>
<evidence type="ECO:0000256" key="3">
    <source>
        <dbReference type="ARBA" id="ARBA00022840"/>
    </source>
</evidence>
<evidence type="ECO:0000256" key="2">
    <source>
        <dbReference type="ARBA" id="ARBA00022741"/>
    </source>
</evidence>
<dbReference type="EMBL" id="CAJNJA010015696">
    <property type="protein sequence ID" value="CAE7366096.1"/>
    <property type="molecule type" value="Genomic_DNA"/>
</dbReference>
<dbReference type="SUPFAM" id="SSF53649">
    <property type="entry name" value="Alkaline phosphatase-like"/>
    <property type="match status" value="1"/>
</dbReference>
<dbReference type="Pfam" id="PF01663">
    <property type="entry name" value="Phosphodiest"/>
    <property type="match status" value="1"/>
</dbReference>
<evidence type="ECO:0000256" key="5">
    <source>
        <dbReference type="PROSITE-ProRule" id="PRU00339"/>
    </source>
</evidence>
<dbReference type="Pfam" id="PF00515">
    <property type="entry name" value="TPR_1"/>
    <property type="match status" value="1"/>
</dbReference>
<dbReference type="InterPro" id="IPR002591">
    <property type="entry name" value="Phosphodiest/P_Trfase"/>
</dbReference>
<dbReference type="InterPro" id="IPR011990">
    <property type="entry name" value="TPR-like_helical_dom_sf"/>
</dbReference>
<dbReference type="GO" id="GO:0004035">
    <property type="term" value="F:alkaline phosphatase activity"/>
    <property type="evidence" value="ECO:0007669"/>
    <property type="project" value="InterPro"/>
</dbReference>
<keyword evidence="2" id="KW-0547">Nucleotide-binding</keyword>
<dbReference type="Gene3D" id="3.40.50.300">
    <property type="entry name" value="P-loop containing nucleotide triphosphate hydrolases"/>
    <property type="match status" value="1"/>
</dbReference>
<evidence type="ECO:0000256" key="4">
    <source>
        <dbReference type="ARBA" id="ARBA00023444"/>
    </source>
</evidence>
<dbReference type="SMART" id="SM00327">
    <property type="entry name" value="VWA"/>
    <property type="match status" value="2"/>
</dbReference>
<dbReference type="EC" id="6.6.1.1" evidence="1"/>
<dbReference type="GO" id="GO:0005524">
    <property type="term" value="F:ATP binding"/>
    <property type="evidence" value="ECO:0007669"/>
    <property type="project" value="UniProtKB-KW"/>
</dbReference>
<dbReference type="Pfam" id="PF00092">
    <property type="entry name" value="VWA"/>
    <property type="match status" value="1"/>
</dbReference>
<dbReference type="Pfam" id="PF07726">
    <property type="entry name" value="AAA_3"/>
    <property type="match status" value="1"/>
</dbReference>
<dbReference type="Gene3D" id="1.25.40.10">
    <property type="entry name" value="Tetratricopeptide repeat domain"/>
    <property type="match status" value="1"/>
</dbReference>
<dbReference type="PROSITE" id="PS50234">
    <property type="entry name" value="VWFA"/>
    <property type="match status" value="1"/>
</dbReference>
<dbReference type="PROSITE" id="PS50005">
    <property type="entry name" value="TPR"/>
    <property type="match status" value="1"/>
</dbReference>
<dbReference type="InterPro" id="IPR017850">
    <property type="entry name" value="Alkaline_phosphatase_core_sf"/>
</dbReference>
<dbReference type="CDD" id="cd00009">
    <property type="entry name" value="AAA"/>
    <property type="match status" value="1"/>
</dbReference>
<evidence type="ECO:0000313" key="7">
    <source>
        <dbReference type="EMBL" id="CAE7366096.1"/>
    </source>
</evidence>
<gene>
    <name evidence="7" type="primary">phoV</name>
    <name evidence="7" type="ORF">SNEC2469_LOCUS9723</name>
</gene>
<dbReference type="GO" id="GO:0016851">
    <property type="term" value="F:magnesium chelatase activity"/>
    <property type="evidence" value="ECO:0007669"/>
    <property type="project" value="UniProtKB-EC"/>
</dbReference>
<dbReference type="InterPro" id="IPR019734">
    <property type="entry name" value="TPR_rpt"/>
</dbReference>
<evidence type="ECO:0000256" key="1">
    <source>
        <dbReference type="ARBA" id="ARBA00012825"/>
    </source>
</evidence>
<organism evidence="7 8">
    <name type="scientific">Symbiodinium necroappetens</name>
    <dbReference type="NCBI Taxonomy" id="1628268"/>
    <lineage>
        <taxon>Eukaryota</taxon>
        <taxon>Sar</taxon>
        <taxon>Alveolata</taxon>
        <taxon>Dinophyceae</taxon>
        <taxon>Suessiales</taxon>
        <taxon>Symbiodiniaceae</taxon>
        <taxon>Symbiodinium</taxon>
    </lineage>
</organism>